<keyword evidence="2" id="KW-1015">Disulfide bond</keyword>
<dbReference type="AlphaFoldDB" id="A0A124IAL4"/>
<dbReference type="OrthoDB" id="5503950at2"/>
<dbReference type="PANTHER" id="PTHR37981:SF1">
    <property type="entry name" value="SGNH HYDROLASE-TYPE ESTERASE DOMAIN-CONTAINING PROTEIN"/>
    <property type="match status" value="1"/>
</dbReference>
<dbReference type="RefSeq" id="WP_062716629.1">
    <property type="nucleotide sequence ID" value="NZ_KQ948924.1"/>
</dbReference>
<dbReference type="GO" id="GO:0004806">
    <property type="term" value="F:triacylglycerol lipase activity"/>
    <property type="evidence" value="ECO:0007669"/>
    <property type="project" value="TreeGrafter"/>
</dbReference>
<name>A0A124IAL4_9ACTN</name>
<comment type="caution">
    <text evidence="5">The sequence shown here is derived from an EMBL/GenBank/DDBJ whole genome shotgun (WGS) entry which is preliminary data.</text>
</comment>
<feature type="signal peptide" evidence="3">
    <location>
        <begin position="1"/>
        <end position="28"/>
    </location>
</feature>
<dbReference type="EMBL" id="LMWY01000003">
    <property type="protein sequence ID" value="KUO06065.1"/>
    <property type="molecule type" value="Genomic_DNA"/>
</dbReference>
<feature type="disulfide bond" evidence="2">
    <location>
        <begin position="59"/>
        <end position="84"/>
    </location>
</feature>
<keyword evidence="6" id="KW-1185">Reference proteome</keyword>
<dbReference type="Gene3D" id="3.40.50.1110">
    <property type="entry name" value="SGNH hydrolase"/>
    <property type="match status" value="1"/>
</dbReference>
<dbReference type="Proteomes" id="UP000053429">
    <property type="component" value="Unassembled WGS sequence"/>
</dbReference>
<evidence type="ECO:0000313" key="5">
    <source>
        <dbReference type="EMBL" id="KUO06065.1"/>
    </source>
</evidence>
<evidence type="ECO:0000256" key="2">
    <source>
        <dbReference type="PIRSR" id="PIRSR637460-2"/>
    </source>
</evidence>
<evidence type="ECO:0000313" key="6">
    <source>
        <dbReference type="Proteomes" id="UP000053429"/>
    </source>
</evidence>
<dbReference type="InterPro" id="IPR036514">
    <property type="entry name" value="SGNH_hydro_sf"/>
</dbReference>
<accession>A0A124IAL4</accession>
<feature type="disulfide bond" evidence="2">
    <location>
        <begin position="182"/>
        <end position="231"/>
    </location>
</feature>
<evidence type="ECO:0000256" key="3">
    <source>
        <dbReference type="SAM" id="SignalP"/>
    </source>
</evidence>
<evidence type="ECO:0000256" key="1">
    <source>
        <dbReference type="PIRSR" id="PIRSR637460-1"/>
    </source>
</evidence>
<dbReference type="GO" id="GO:0019433">
    <property type="term" value="P:triglyceride catabolic process"/>
    <property type="evidence" value="ECO:0007669"/>
    <property type="project" value="TreeGrafter"/>
</dbReference>
<keyword evidence="3" id="KW-0732">Signal</keyword>
<dbReference type="STRING" id="661399.AQJ67_04525"/>
<feature type="active site" description="Nucleophile" evidence="1">
    <location>
        <position position="45"/>
    </location>
</feature>
<proteinExistence type="predicted"/>
<feature type="active site" evidence="1">
    <location>
        <position position="248"/>
    </location>
</feature>
<evidence type="ECO:0000259" key="4">
    <source>
        <dbReference type="Pfam" id="PF13472"/>
    </source>
</evidence>
<dbReference type="PANTHER" id="PTHR37981">
    <property type="entry name" value="LIPASE 2"/>
    <property type="match status" value="1"/>
</dbReference>
<organism evidence="5 6">
    <name type="scientific">Streptomyces caeruleatus</name>
    <dbReference type="NCBI Taxonomy" id="661399"/>
    <lineage>
        <taxon>Bacteria</taxon>
        <taxon>Bacillati</taxon>
        <taxon>Actinomycetota</taxon>
        <taxon>Actinomycetes</taxon>
        <taxon>Kitasatosporales</taxon>
        <taxon>Streptomycetaceae</taxon>
        <taxon>Streptomyces</taxon>
    </lineage>
</organism>
<gene>
    <name evidence="5" type="ORF">AQJ67_04525</name>
</gene>
<feature type="domain" description="SGNH hydrolase-type esterase" evidence="4">
    <location>
        <begin position="41"/>
        <end position="256"/>
    </location>
</feature>
<feature type="disulfide bond" evidence="2">
    <location>
        <begin position="125"/>
        <end position="133"/>
    </location>
</feature>
<feature type="chain" id="PRO_5007174170" description="SGNH hydrolase-type esterase domain-containing protein" evidence="3">
    <location>
        <begin position="29"/>
        <end position="267"/>
    </location>
</feature>
<dbReference type="Pfam" id="PF13472">
    <property type="entry name" value="Lipase_GDSL_2"/>
    <property type="match status" value="1"/>
</dbReference>
<protein>
    <recommendedName>
        <fullName evidence="4">SGNH hydrolase-type esterase domain-containing protein</fullName>
    </recommendedName>
</protein>
<dbReference type="InterPro" id="IPR037460">
    <property type="entry name" value="SEST-like"/>
</dbReference>
<dbReference type="CDD" id="cd01823">
    <property type="entry name" value="SEST_like"/>
    <property type="match status" value="1"/>
</dbReference>
<dbReference type="SUPFAM" id="SSF52266">
    <property type="entry name" value="SGNH hydrolase"/>
    <property type="match status" value="1"/>
</dbReference>
<sequence length="267" mass="28044">MRKQLLRLVTAPVPLLVALGLLAAPAHAATPAYDSTTRYVAMGDSFSSGLGAPNASLDCGRSPQGYPTLWAQAHGITSFTDVTCGGAVTDDVLAEQVSGLNAQTDVVTITIGGNDAAWGDKVMTCMVSGDAACTDAVDKAVADLPTITAKVDRTYAAIRAAAPNATVYVLGYPLLFEETVDCTAWLVPNQYQRKEINRFGTALNRTLADRASNAGFRFVDAQPFFAGHAVCSSQPWIYPVVNLPAPLHPTADGYRLGYLTALTSATG</sequence>
<dbReference type="InterPro" id="IPR013830">
    <property type="entry name" value="SGNH_hydro"/>
</dbReference>
<reference evidence="5 6" key="1">
    <citation type="submission" date="2015-10" db="EMBL/GenBank/DDBJ databases">
        <title>Draft genome sequence of Streptomyces caeruleatus NRRL B-24802, type strain for the species Streptomyces caeruleatus.</title>
        <authorList>
            <person name="Ruckert C."/>
            <person name="Winkler A."/>
            <person name="Kalinowski J."/>
            <person name="Kampfer P."/>
            <person name="Glaeser S."/>
        </authorList>
    </citation>
    <scope>NUCLEOTIDE SEQUENCE [LARGE SCALE GENOMIC DNA]</scope>
    <source>
        <strain evidence="5 6">NRRL B-24802</strain>
    </source>
</reference>